<feature type="transmembrane region" description="Helical" evidence="1">
    <location>
        <begin position="146"/>
        <end position="167"/>
    </location>
</feature>
<dbReference type="AlphaFoldDB" id="A0A1T2L8W5"/>
<evidence type="ECO:0000313" key="3">
    <source>
        <dbReference type="Proteomes" id="UP000191110"/>
    </source>
</evidence>
<feature type="transmembrane region" description="Helical" evidence="1">
    <location>
        <begin position="12"/>
        <end position="29"/>
    </location>
</feature>
<feature type="transmembrane region" description="Helical" evidence="1">
    <location>
        <begin position="179"/>
        <end position="203"/>
    </location>
</feature>
<evidence type="ECO:0008006" key="4">
    <source>
        <dbReference type="Google" id="ProtNLM"/>
    </source>
</evidence>
<keyword evidence="1" id="KW-1133">Transmembrane helix</keyword>
<dbReference type="EMBL" id="MPRL01000008">
    <property type="protein sequence ID" value="OOZ41543.1"/>
    <property type="molecule type" value="Genomic_DNA"/>
</dbReference>
<evidence type="ECO:0000313" key="2">
    <source>
        <dbReference type="EMBL" id="OOZ41543.1"/>
    </source>
</evidence>
<gene>
    <name evidence="2" type="ORF">BOW53_03270</name>
</gene>
<dbReference type="Proteomes" id="UP000191110">
    <property type="component" value="Unassembled WGS sequence"/>
</dbReference>
<feature type="transmembrane region" description="Helical" evidence="1">
    <location>
        <begin position="49"/>
        <end position="70"/>
    </location>
</feature>
<protein>
    <recommendedName>
        <fullName evidence="4">MotA/TolQ/ExbB proton channel domain-containing protein</fullName>
    </recommendedName>
</protein>
<sequence length="309" mass="34497">MNDYKKNYSRRVLIRLVIMTLLALGIVAINLDLLTGVYFRNQLTQTGIIINSSILVLFLLGLSKVIWILLRYMREESALSRFIFKLEQDQLGKPEKGESTNLINDRYRTILNLDRQNAPINHSALAAVLLAQESTRISFPKFIHNILILTGVFGTIISLSIALIGASDMLGSPQEIGNMGLIIHGMSTALSTTITAILCYLFYGYFYLKLTDTQTHLVGGIEQVTTLYLLPRFSHSSDTLLHDIAGLVKSLRTTATIMHTAQESYSEAGSQLQQMFTSMNDQTGSISSDMKEIKQLLQEGFRLPARDDA</sequence>
<comment type="caution">
    <text evidence="2">The sequence shown here is derived from an EMBL/GenBank/DDBJ whole genome shotgun (WGS) entry which is preliminary data.</text>
</comment>
<keyword evidence="1" id="KW-0472">Membrane</keyword>
<keyword evidence="1" id="KW-0812">Transmembrane</keyword>
<proteinExistence type="predicted"/>
<keyword evidence="3" id="KW-1185">Reference proteome</keyword>
<dbReference type="RefSeq" id="WP_078482656.1">
    <property type="nucleotide sequence ID" value="NZ_MPRL01000008.1"/>
</dbReference>
<accession>A0A1T2L8W5</accession>
<reference evidence="2 3" key="1">
    <citation type="submission" date="2016-11" db="EMBL/GenBank/DDBJ databases">
        <title>Mixed transmission modes and dynamic genome evolution in an obligate animal-bacterial symbiosis.</title>
        <authorList>
            <person name="Russell S.L."/>
            <person name="Corbett-Detig R.B."/>
            <person name="Cavanaugh C.M."/>
        </authorList>
    </citation>
    <scope>NUCLEOTIDE SEQUENCE [LARGE SCALE GENOMIC DNA]</scope>
    <source>
        <strain evidence="2">Sveles-Q1</strain>
    </source>
</reference>
<evidence type="ECO:0000256" key="1">
    <source>
        <dbReference type="SAM" id="Phobius"/>
    </source>
</evidence>
<name>A0A1T2L8W5_9GAMM</name>
<organism evidence="2 3">
    <name type="scientific">Solemya pervernicosa gill symbiont</name>
    <dbReference type="NCBI Taxonomy" id="642797"/>
    <lineage>
        <taxon>Bacteria</taxon>
        <taxon>Pseudomonadati</taxon>
        <taxon>Pseudomonadota</taxon>
        <taxon>Gammaproteobacteria</taxon>
        <taxon>sulfur-oxidizing symbionts</taxon>
    </lineage>
</organism>
<dbReference type="OrthoDB" id="5621486at2"/>